<dbReference type="EMBL" id="FLQU01000732">
    <property type="protein sequence ID" value="SBS89470.1"/>
    <property type="molecule type" value="Genomic_DNA"/>
</dbReference>
<keyword evidence="1" id="KW-1133">Transmembrane helix</keyword>
<proteinExistence type="predicted"/>
<sequence>MARGDISFDKTTLPSVIFLKFLYEDNNAIQKLNDKIETYKSDSDYTEIISIIEDEFENIHEEINETFNDDHAICCRNINYYFDLLNAIIKSANIFSRDIQDNIIAKVEQQWKKVLNVKNVDECTKEIDLYSLRKRCILKHLHDLKSDKNFIIYNPNGYKTFLKEKWEKIIGYTNPELGGLYVKIENDFVGIIEQYSNFLYSYDYICDFDLDKLSPDDITISPDMHTLINNISLDKISSNNINKGCYNTNYIEMLKIKTSSIQRMNNILSIVIALMGFSLMLIFLYRFSPLGNMLRRYKKKKTEVYENTSEELPELYENTENIGRYISYTSVSH</sequence>
<evidence type="ECO:0000256" key="1">
    <source>
        <dbReference type="SAM" id="Phobius"/>
    </source>
</evidence>
<keyword evidence="1" id="KW-0472">Membrane</keyword>
<feature type="transmembrane region" description="Helical" evidence="1">
    <location>
        <begin position="267"/>
        <end position="287"/>
    </location>
</feature>
<keyword evidence="1" id="KW-0812">Transmembrane</keyword>
<dbReference type="AlphaFoldDB" id="A0A1A8WE38"/>
<evidence type="ECO:0000313" key="3">
    <source>
        <dbReference type="Proteomes" id="UP000078560"/>
    </source>
</evidence>
<dbReference type="Proteomes" id="UP000078560">
    <property type="component" value="Unassembled WGS sequence"/>
</dbReference>
<name>A0A1A8WE38_PLAOA</name>
<reference evidence="3" key="1">
    <citation type="submission" date="2016-05" db="EMBL/GenBank/DDBJ databases">
        <authorList>
            <person name="Naeem Raeece"/>
        </authorList>
    </citation>
    <scope>NUCLEOTIDE SEQUENCE [LARGE SCALE GENOMIC DNA]</scope>
</reference>
<evidence type="ECO:0000313" key="2">
    <source>
        <dbReference type="EMBL" id="SBS89470.1"/>
    </source>
</evidence>
<gene>
    <name evidence="2" type="ORF">POVCU2_0054630</name>
</gene>
<organism evidence="2 3">
    <name type="scientific">Plasmodium ovale curtisi</name>
    <dbReference type="NCBI Taxonomy" id="864141"/>
    <lineage>
        <taxon>Eukaryota</taxon>
        <taxon>Sar</taxon>
        <taxon>Alveolata</taxon>
        <taxon>Apicomplexa</taxon>
        <taxon>Aconoidasida</taxon>
        <taxon>Haemosporida</taxon>
        <taxon>Plasmodiidae</taxon>
        <taxon>Plasmodium</taxon>
        <taxon>Plasmodium (Plasmodium)</taxon>
    </lineage>
</organism>
<accession>A0A1A8WE38</accession>
<protein>
    <submittedName>
        <fullName evidence="2">PIR Superfamily Protein</fullName>
    </submittedName>
</protein>